<protein>
    <submittedName>
        <fullName evidence="1">Uncharacterized protein</fullName>
    </submittedName>
</protein>
<sequence length="120" mass="13462">MVGRKKRARQTNEARMGAIRIEEEARRRRVQGPGQWGVAAVIAANKAAAEKVQDNDIVFQNDVVLEQSEAEQMTALTHHSVEAWLEEKNELDKQTKREWVLSELKKKLGDGGSKGRVNGV</sequence>
<name>A0A7S0RQR0_9CHLO</name>
<dbReference type="AlphaFoldDB" id="A0A7S0RQR0"/>
<reference evidence="1" key="1">
    <citation type="submission" date="2021-01" db="EMBL/GenBank/DDBJ databases">
        <authorList>
            <person name="Corre E."/>
            <person name="Pelletier E."/>
            <person name="Niang G."/>
            <person name="Scheremetjew M."/>
            <person name="Finn R."/>
            <person name="Kale V."/>
            <person name="Holt S."/>
            <person name="Cochrane G."/>
            <person name="Meng A."/>
            <person name="Brown T."/>
            <person name="Cohen L."/>
        </authorList>
    </citation>
    <scope>NUCLEOTIDE SEQUENCE</scope>
    <source>
        <strain evidence="1">CCMP722</strain>
    </source>
</reference>
<proteinExistence type="predicted"/>
<gene>
    <name evidence="1" type="ORF">POBO1169_LOCUS16971</name>
</gene>
<organism evidence="1">
    <name type="scientific">Pyramimonas obovata</name>
    <dbReference type="NCBI Taxonomy" id="1411642"/>
    <lineage>
        <taxon>Eukaryota</taxon>
        <taxon>Viridiplantae</taxon>
        <taxon>Chlorophyta</taxon>
        <taxon>Pyramimonadophyceae</taxon>
        <taxon>Pyramimonadales</taxon>
        <taxon>Pyramimonadaceae</taxon>
        <taxon>Pyramimonas</taxon>
        <taxon>Pyramimonas incertae sedis</taxon>
    </lineage>
</organism>
<accession>A0A7S0RQR0</accession>
<evidence type="ECO:0000313" key="1">
    <source>
        <dbReference type="EMBL" id="CAD8684782.1"/>
    </source>
</evidence>
<dbReference type="EMBL" id="HBFA01033791">
    <property type="protein sequence ID" value="CAD8684782.1"/>
    <property type="molecule type" value="Transcribed_RNA"/>
</dbReference>